<feature type="transmembrane region" description="Helical" evidence="12">
    <location>
        <begin position="58"/>
        <end position="88"/>
    </location>
</feature>
<feature type="transmembrane region" description="Helical" evidence="12">
    <location>
        <begin position="12"/>
        <end position="38"/>
    </location>
</feature>
<keyword evidence="2" id="KW-0813">Transport</keyword>
<evidence type="ECO:0000256" key="6">
    <source>
        <dbReference type="ARBA" id="ARBA00022741"/>
    </source>
</evidence>
<dbReference type="PROSITE" id="PS50929">
    <property type="entry name" value="ABC_TM1F"/>
    <property type="match status" value="1"/>
</dbReference>
<evidence type="ECO:0000256" key="8">
    <source>
        <dbReference type="ARBA" id="ARBA00022989"/>
    </source>
</evidence>
<keyword evidence="6" id="KW-0547">Nucleotide-binding</keyword>
<feature type="transmembrane region" description="Helical" evidence="12">
    <location>
        <begin position="160"/>
        <end position="178"/>
    </location>
</feature>
<dbReference type="PROSITE" id="PS00211">
    <property type="entry name" value="ABC_TRANSPORTER_1"/>
    <property type="match status" value="1"/>
</dbReference>
<dbReference type="Gene3D" id="1.20.1560.10">
    <property type="entry name" value="ABC transporter type 1, transmembrane domain"/>
    <property type="match status" value="1"/>
</dbReference>
<feature type="transmembrane region" description="Helical" evidence="12">
    <location>
        <begin position="136"/>
        <end position="154"/>
    </location>
</feature>
<dbReference type="Pfam" id="PF00664">
    <property type="entry name" value="ABC_membrane"/>
    <property type="match status" value="1"/>
</dbReference>
<dbReference type="GO" id="GO:0140359">
    <property type="term" value="F:ABC-type transporter activity"/>
    <property type="evidence" value="ECO:0007669"/>
    <property type="project" value="InterPro"/>
</dbReference>
<dbReference type="PANTHER" id="PTHR24221">
    <property type="entry name" value="ATP-BINDING CASSETTE SUB-FAMILY B"/>
    <property type="match status" value="1"/>
</dbReference>
<dbReference type="PANTHER" id="PTHR24221:SF654">
    <property type="entry name" value="ATP-BINDING CASSETTE SUB-FAMILY B MEMBER 6"/>
    <property type="match status" value="1"/>
</dbReference>
<keyword evidence="16" id="KW-1185">Reference proteome</keyword>
<dbReference type="GO" id="GO:0016887">
    <property type="term" value="F:ATP hydrolysis activity"/>
    <property type="evidence" value="ECO:0007669"/>
    <property type="project" value="InterPro"/>
</dbReference>
<feature type="compositionally biased region" description="Basic and acidic residues" evidence="11">
    <location>
        <begin position="623"/>
        <end position="634"/>
    </location>
</feature>
<proteinExistence type="inferred from homology"/>
<evidence type="ECO:0000256" key="11">
    <source>
        <dbReference type="SAM" id="MobiDB-lite"/>
    </source>
</evidence>
<evidence type="ECO:0000256" key="4">
    <source>
        <dbReference type="ARBA" id="ARBA00022519"/>
    </source>
</evidence>
<dbReference type="PROSITE" id="PS50893">
    <property type="entry name" value="ABC_TRANSPORTER_2"/>
    <property type="match status" value="1"/>
</dbReference>
<dbReference type="InterPro" id="IPR003439">
    <property type="entry name" value="ABC_transporter-like_ATP-bd"/>
</dbReference>
<dbReference type="GO" id="GO:0034040">
    <property type="term" value="F:ATPase-coupled lipid transmembrane transporter activity"/>
    <property type="evidence" value="ECO:0007669"/>
    <property type="project" value="TreeGrafter"/>
</dbReference>
<evidence type="ECO:0000259" key="14">
    <source>
        <dbReference type="PROSITE" id="PS50929"/>
    </source>
</evidence>
<feature type="domain" description="ABC transmembrane type-1" evidence="14">
    <location>
        <begin position="16"/>
        <end position="303"/>
    </location>
</feature>
<name>A0A8J7WI70_9ACTN</name>
<dbReference type="FunFam" id="3.40.50.300:FF:000221">
    <property type="entry name" value="Multidrug ABC transporter ATP-binding protein"/>
    <property type="match status" value="1"/>
</dbReference>
<dbReference type="SMART" id="SM00382">
    <property type="entry name" value="AAA"/>
    <property type="match status" value="1"/>
</dbReference>
<dbReference type="GO" id="GO:0005886">
    <property type="term" value="C:plasma membrane"/>
    <property type="evidence" value="ECO:0007669"/>
    <property type="project" value="UniProtKB-SubCell"/>
</dbReference>
<evidence type="ECO:0000256" key="9">
    <source>
        <dbReference type="ARBA" id="ARBA00023136"/>
    </source>
</evidence>
<accession>A0A8J7WI70</accession>
<dbReference type="SUPFAM" id="SSF52540">
    <property type="entry name" value="P-loop containing nucleoside triphosphate hydrolases"/>
    <property type="match status" value="1"/>
</dbReference>
<evidence type="ECO:0000313" key="15">
    <source>
        <dbReference type="EMBL" id="MBS2962713.1"/>
    </source>
</evidence>
<evidence type="ECO:0000256" key="1">
    <source>
        <dbReference type="ARBA" id="ARBA00004429"/>
    </source>
</evidence>
<keyword evidence="5 12" id="KW-0812">Transmembrane</keyword>
<evidence type="ECO:0000259" key="13">
    <source>
        <dbReference type="PROSITE" id="PS50893"/>
    </source>
</evidence>
<dbReference type="InterPro" id="IPR027417">
    <property type="entry name" value="P-loop_NTPase"/>
</dbReference>
<evidence type="ECO:0000256" key="12">
    <source>
        <dbReference type="SAM" id="Phobius"/>
    </source>
</evidence>
<dbReference type="SUPFAM" id="SSF90123">
    <property type="entry name" value="ABC transporter transmembrane region"/>
    <property type="match status" value="1"/>
</dbReference>
<evidence type="ECO:0000313" key="16">
    <source>
        <dbReference type="Proteomes" id="UP000677913"/>
    </source>
</evidence>
<evidence type="ECO:0000256" key="2">
    <source>
        <dbReference type="ARBA" id="ARBA00022448"/>
    </source>
</evidence>
<dbReference type="InterPro" id="IPR003593">
    <property type="entry name" value="AAA+_ATPase"/>
</dbReference>
<reference evidence="15" key="1">
    <citation type="submission" date="2021-04" db="EMBL/GenBank/DDBJ databases">
        <title>Genome based classification of Actinospica acidithermotolerans sp. nov., an actinobacterium isolated from an Indonesian hot spring.</title>
        <authorList>
            <person name="Kusuma A.B."/>
            <person name="Putra K.E."/>
            <person name="Nafisah S."/>
            <person name="Loh J."/>
            <person name="Nouioui I."/>
            <person name="Goodfellow M."/>
        </authorList>
    </citation>
    <scope>NUCLEOTIDE SEQUENCE</scope>
    <source>
        <strain evidence="15">DSM 45618</strain>
    </source>
</reference>
<dbReference type="Proteomes" id="UP000677913">
    <property type="component" value="Unassembled WGS sequence"/>
</dbReference>
<keyword evidence="7 15" id="KW-0067">ATP-binding</keyword>
<keyword evidence="3" id="KW-1003">Cell membrane</keyword>
<keyword evidence="8 12" id="KW-1133">Transmembrane helix</keyword>
<feature type="region of interest" description="Disordered" evidence="11">
    <location>
        <begin position="587"/>
        <end position="643"/>
    </location>
</feature>
<organism evidence="15 16">
    <name type="scientific">Actinocrinis puniceicyclus</name>
    <dbReference type="NCBI Taxonomy" id="977794"/>
    <lineage>
        <taxon>Bacteria</taxon>
        <taxon>Bacillati</taxon>
        <taxon>Actinomycetota</taxon>
        <taxon>Actinomycetes</taxon>
        <taxon>Catenulisporales</taxon>
        <taxon>Actinospicaceae</taxon>
        <taxon>Actinocrinis</taxon>
    </lineage>
</organism>
<keyword evidence="9 12" id="KW-0472">Membrane</keyword>
<feature type="domain" description="ABC transporter" evidence="13">
    <location>
        <begin position="337"/>
        <end position="572"/>
    </location>
</feature>
<gene>
    <name evidence="15" type="ORF">KGA66_06630</name>
</gene>
<dbReference type="InterPro" id="IPR039421">
    <property type="entry name" value="Type_1_exporter"/>
</dbReference>
<dbReference type="InterPro" id="IPR036640">
    <property type="entry name" value="ABC1_TM_sf"/>
</dbReference>
<comment type="similarity">
    <text evidence="10">Belongs to the ABC transporter superfamily. Siderophore-Fe(3+) uptake transporter (SIUT) (TC 3.A.1.21) family.</text>
</comment>
<dbReference type="InterPro" id="IPR011527">
    <property type="entry name" value="ABC1_TM_dom"/>
</dbReference>
<evidence type="ECO:0000256" key="3">
    <source>
        <dbReference type="ARBA" id="ARBA00022475"/>
    </source>
</evidence>
<keyword evidence="4" id="KW-0997">Cell inner membrane</keyword>
<evidence type="ECO:0000256" key="10">
    <source>
        <dbReference type="ARBA" id="ARBA00023455"/>
    </source>
</evidence>
<dbReference type="EMBL" id="JAGSXH010000014">
    <property type="protein sequence ID" value="MBS2962713.1"/>
    <property type="molecule type" value="Genomic_DNA"/>
</dbReference>
<comment type="subcellular location">
    <subcellularLocation>
        <location evidence="1">Cell inner membrane</location>
        <topology evidence="1">Multi-pass membrane protein</topology>
    </subcellularLocation>
</comment>
<dbReference type="Pfam" id="PF00005">
    <property type="entry name" value="ABC_tran"/>
    <property type="match status" value="1"/>
</dbReference>
<evidence type="ECO:0000256" key="5">
    <source>
        <dbReference type="ARBA" id="ARBA00022692"/>
    </source>
</evidence>
<sequence length="660" mass="69196">MRVLGVAIRGEPRVFAAAVTGSALYGIMTVGSAWAIGWATNHVVLPDLRRGSAPGRGLAVAGLLIVAVALAKVVGIFGRRLLAGVVVFRMQARIRRAISAAYLRLPLSWHQRHPTGQLLSNANSDVEMAFQPMNPLPMTLGVIVMLLMAVVDMFLTDTVLALVGALLFPAVIALNTVYTRYAGPRFARAQELRAHVAEVAHESFDGALVVKTLGREDFETERFAARTRALRDANIRAGRARSLFDPMLEAVPNLGVLAVLLLGATRVAQGASRPGDVVSIAYLITLLAFPIRAIGWVLGDLPRGVVGYGRVHAVLSAEHSSDYGHGKLSHDAGPATLDLDAVRFAYDSAPELPVLRGVSARIEPGRTVALVGATGSGKSTLATLLARLADPTGGAIRLDGTDLRELARGEVPRAVALVAQQTFLFGESVRANVALGEQRTEAEIRAALRIAQAERFVDALPDGLDSVIGERGTTLSGGQRQRLALARALVRNPRLLVLDDCTSAVDPSVEAAILSGLKQNALGATVVVVAYRKATVALADEVLYLDGGVIADRGTHEELLARSAGYRELITAYARAAEDAAAADDRAADSAVAEDPALGDSAAEDRAVGEPALEDPALGDSAAEDRAVGDRPATEDEAAAETAAACEDLAATEDLEGAVA</sequence>
<dbReference type="GO" id="GO:0005524">
    <property type="term" value="F:ATP binding"/>
    <property type="evidence" value="ECO:0007669"/>
    <property type="project" value="UniProtKB-KW"/>
</dbReference>
<dbReference type="InterPro" id="IPR017871">
    <property type="entry name" value="ABC_transporter-like_CS"/>
</dbReference>
<protein>
    <submittedName>
        <fullName evidence="15">ABC transporter ATP-binding protein</fullName>
    </submittedName>
</protein>
<dbReference type="Gene3D" id="3.40.50.300">
    <property type="entry name" value="P-loop containing nucleotide triphosphate hydrolases"/>
    <property type="match status" value="1"/>
</dbReference>
<dbReference type="AlphaFoldDB" id="A0A8J7WI70"/>
<feature type="transmembrane region" description="Helical" evidence="12">
    <location>
        <begin position="280"/>
        <end position="298"/>
    </location>
</feature>
<comment type="caution">
    <text evidence="15">The sequence shown here is derived from an EMBL/GenBank/DDBJ whole genome shotgun (WGS) entry which is preliminary data.</text>
</comment>
<evidence type="ECO:0000256" key="7">
    <source>
        <dbReference type="ARBA" id="ARBA00022840"/>
    </source>
</evidence>